<gene>
    <name evidence="2" type="ORF">DWX20_00935</name>
</gene>
<reference evidence="2 3" key="1">
    <citation type="submission" date="2018-08" db="EMBL/GenBank/DDBJ databases">
        <title>A genome reference for cultivated species of the human gut microbiota.</title>
        <authorList>
            <person name="Zou Y."/>
            <person name="Xue W."/>
            <person name="Luo G."/>
        </authorList>
    </citation>
    <scope>NUCLEOTIDE SEQUENCE [LARGE SCALE GENOMIC DNA]</scope>
    <source>
        <strain evidence="2 3">AF18-46</strain>
    </source>
</reference>
<evidence type="ECO:0000313" key="3">
    <source>
        <dbReference type="Proteomes" id="UP000284731"/>
    </source>
</evidence>
<dbReference type="Proteomes" id="UP000284731">
    <property type="component" value="Unassembled WGS sequence"/>
</dbReference>
<dbReference type="EMBL" id="QRWX01000001">
    <property type="protein sequence ID" value="RGT57643.1"/>
    <property type="molecule type" value="Genomic_DNA"/>
</dbReference>
<dbReference type="AlphaFoldDB" id="A0A412PHK7"/>
<proteinExistence type="predicted"/>
<feature type="transmembrane region" description="Helical" evidence="1">
    <location>
        <begin position="12"/>
        <end position="31"/>
    </location>
</feature>
<accession>A0A412PHK7</accession>
<feature type="transmembrane region" description="Helical" evidence="1">
    <location>
        <begin position="37"/>
        <end position="57"/>
    </location>
</feature>
<evidence type="ECO:0000313" key="2">
    <source>
        <dbReference type="EMBL" id="RGT57643.1"/>
    </source>
</evidence>
<protein>
    <submittedName>
        <fullName evidence="2">Uncharacterized protein</fullName>
    </submittedName>
</protein>
<organism evidence="2 3">
    <name type="scientific">Solobacterium moorei</name>
    <dbReference type="NCBI Taxonomy" id="102148"/>
    <lineage>
        <taxon>Bacteria</taxon>
        <taxon>Bacillati</taxon>
        <taxon>Bacillota</taxon>
        <taxon>Erysipelotrichia</taxon>
        <taxon>Erysipelotrichales</taxon>
        <taxon>Erysipelotrichaceae</taxon>
        <taxon>Solobacterium</taxon>
    </lineage>
</organism>
<comment type="caution">
    <text evidence="2">The sequence shown here is derived from an EMBL/GenBank/DDBJ whole genome shotgun (WGS) entry which is preliminary data.</text>
</comment>
<keyword evidence="1" id="KW-1133">Transmembrane helix</keyword>
<name>A0A412PHK7_9FIRM</name>
<keyword evidence="1" id="KW-0472">Membrane</keyword>
<keyword evidence="1" id="KW-0812">Transmembrane</keyword>
<sequence length="98" mass="11300">MLRDFKIKKHTKYEIISGISLMISYAVGTFFSKYERFDILVMFGSFGLLAVSIVTYILSIKNNPKKIKIFHSKKGKILFILGCSAVIILLMILMYEHM</sequence>
<feature type="transmembrane region" description="Helical" evidence="1">
    <location>
        <begin position="77"/>
        <end position="95"/>
    </location>
</feature>
<evidence type="ECO:0000256" key="1">
    <source>
        <dbReference type="SAM" id="Phobius"/>
    </source>
</evidence>